<dbReference type="PANTHER" id="PTHR30429:SF0">
    <property type="entry name" value="METHIONINE-BINDING LIPOPROTEIN METQ"/>
    <property type="match status" value="1"/>
</dbReference>
<dbReference type="SUPFAM" id="SSF53850">
    <property type="entry name" value="Periplasmic binding protein-like II"/>
    <property type="match status" value="1"/>
</dbReference>
<keyword evidence="3 7" id="KW-0732">Signal</keyword>
<dbReference type="AlphaFoldDB" id="A0A1H8SKX3"/>
<feature type="signal peptide" evidence="7">
    <location>
        <begin position="1"/>
        <end position="23"/>
    </location>
</feature>
<keyword evidence="5" id="KW-0564">Palmitate</keyword>
<evidence type="ECO:0000256" key="2">
    <source>
        <dbReference type="ARBA" id="ARBA00008973"/>
    </source>
</evidence>
<sequence length="262" mass="28668">MHLRHVVTVTAAAGLLAAANAHANERLSVAATPVPHAEILEFVEPMMDERGVDLDVQVFTDYVQPNTQVDQQRLDANFFQHKPYLEEFNADQGTELVAIAGVHIEPFGAYSDRIDSLDDLQDGDTIAIPNDPTNGGRALLLLHELGVITLEDGDSISATESDIAENPKNLEFEALEAAMLPRVLNQVDVAMINTNYALEADLNPVEDALAIEDSESPYVNYLVARPDNENSEAIQALKEVLLSDEVRTFIEDEYDGAVVPAF</sequence>
<evidence type="ECO:0000256" key="5">
    <source>
        <dbReference type="ARBA" id="ARBA00023139"/>
    </source>
</evidence>
<proteinExistence type="inferred from homology"/>
<evidence type="ECO:0000256" key="4">
    <source>
        <dbReference type="ARBA" id="ARBA00023136"/>
    </source>
</evidence>
<evidence type="ECO:0000256" key="7">
    <source>
        <dbReference type="SAM" id="SignalP"/>
    </source>
</evidence>
<evidence type="ECO:0000256" key="3">
    <source>
        <dbReference type="ARBA" id="ARBA00022729"/>
    </source>
</evidence>
<keyword evidence="9" id="KW-1185">Reference proteome</keyword>
<gene>
    <name evidence="8" type="ORF">SAMN04488052_10341</name>
</gene>
<dbReference type="RefSeq" id="WP_091642075.1">
    <property type="nucleotide sequence ID" value="NZ_FOEG01000003.1"/>
</dbReference>
<dbReference type="EMBL" id="FOEG01000003">
    <property type="protein sequence ID" value="SEO79332.1"/>
    <property type="molecule type" value="Genomic_DNA"/>
</dbReference>
<dbReference type="STRING" id="406100.SAMN04488052_10341"/>
<dbReference type="InterPro" id="IPR004872">
    <property type="entry name" value="Lipoprotein_NlpA"/>
</dbReference>
<dbReference type="Proteomes" id="UP000199657">
    <property type="component" value="Unassembled WGS sequence"/>
</dbReference>
<evidence type="ECO:0000256" key="6">
    <source>
        <dbReference type="ARBA" id="ARBA00023288"/>
    </source>
</evidence>
<comment type="similarity">
    <text evidence="2">Belongs to the NlpA lipoprotein family.</text>
</comment>
<evidence type="ECO:0000313" key="8">
    <source>
        <dbReference type="EMBL" id="SEO79332.1"/>
    </source>
</evidence>
<dbReference type="OrthoDB" id="9812878at2"/>
<dbReference type="Gene3D" id="3.40.190.10">
    <property type="entry name" value="Periplasmic binding protein-like II"/>
    <property type="match status" value="2"/>
</dbReference>
<keyword evidence="4" id="KW-0472">Membrane</keyword>
<dbReference type="GO" id="GO:0016020">
    <property type="term" value="C:membrane"/>
    <property type="evidence" value="ECO:0007669"/>
    <property type="project" value="UniProtKB-SubCell"/>
</dbReference>
<keyword evidence="6" id="KW-0449">Lipoprotein</keyword>
<evidence type="ECO:0000256" key="1">
    <source>
        <dbReference type="ARBA" id="ARBA00004635"/>
    </source>
</evidence>
<feature type="chain" id="PRO_5011514305" evidence="7">
    <location>
        <begin position="24"/>
        <end position="262"/>
    </location>
</feature>
<reference evidence="8 9" key="1">
    <citation type="submission" date="2016-10" db="EMBL/GenBank/DDBJ databases">
        <authorList>
            <person name="de Groot N.N."/>
        </authorList>
    </citation>
    <scope>NUCLEOTIDE SEQUENCE [LARGE SCALE GENOMIC DNA]</scope>
    <source>
        <strain evidence="8 9">CGMCC 1.6291</strain>
    </source>
</reference>
<dbReference type="PIRSF" id="PIRSF002854">
    <property type="entry name" value="MetQ"/>
    <property type="match status" value="1"/>
</dbReference>
<accession>A0A1H8SKX3</accession>
<dbReference type="Pfam" id="PF03180">
    <property type="entry name" value="Lipoprotein_9"/>
    <property type="match status" value="1"/>
</dbReference>
<dbReference type="PANTHER" id="PTHR30429">
    <property type="entry name" value="D-METHIONINE-BINDING LIPOPROTEIN METQ"/>
    <property type="match status" value="1"/>
</dbReference>
<name>A0A1H8SKX3_9GAMM</name>
<organism evidence="8 9">
    <name type="scientific">Aquisalimonas asiatica</name>
    <dbReference type="NCBI Taxonomy" id="406100"/>
    <lineage>
        <taxon>Bacteria</taxon>
        <taxon>Pseudomonadati</taxon>
        <taxon>Pseudomonadota</taxon>
        <taxon>Gammaproteobacteria</taxon>
        <taxon>Chromatiales</taxon>
        <taxon>Ectothiorhodospiraceae</taxon>
        <taxon>Aquisalimonas</taxon>
    </lineage>
</organism>
<dbReference type="CDD" id="cd13597">
    <property type="entry name" value="PBP2_lipoprotein_Tp32"/>
    <property type="match status" value="1"/>
</dbReference>
<comment type="subcellular location">
    <subcellularLocation>
        <location evidence="1">Membrane</location>
        <topology evidence="1">Lipid-anchor</topology>
    </subcellularLocation>
</comment>
<evidence type="ECO:0000313" key="9">
    <source>
        <dbReference type="Proteomes" id="UP000199657"/>
    </source>
</evidence>
<protein>
    <submittedName>
        <fullName evidence="8">D-methionine transport system substrate-binding protein</fullName>
    </submittedName>
</protein>